<evidence type="ECO:0000313" key="3">
    <source>
        <dbReference type="Proteomes" id="UP000608522"/>
    </source>
</evidence>
<evidence type="ECO:0000256" key="1">
    <source>
        <dbReference type="SAM" id="MobiDB-lite"/>
    </source>
</evidence>
<sequence length="159" mass="17142">MTLRNKVIRPAPKPSWAARRAPARPANASPTRSKAWLSRVVNLACGVASRENGSAKVRRGQSADPQMKRRTVSRIVNPCSASGRSFSRRWYRSWTLPETRPQSGHDASASRPLATTSTVPNPAVTVSTSTSSIPANTNESQNGASVCMTSTITVDKQPQ</sequence>
<name>A0ABQ3T2B5_9ACTN</name>
<protein>
    <submittedName>
        <fullName evidence="2">Uncharacterized protein</fullName>
    </submittedName>
</protein>
<comment type="caution">
    <text evidence="2">The sequence shown here is derived from an EMBL/GenBank/DDBJ whole genome shotgun (WGS) entry which is preliminary data.</text>
</comment>
<keyword evidence="3" id="KW-1185">Reference proteome</keyword>
<gene>
    <name evidence="2" type="ORF">Sspor_00910</name>
</gene>
<evidence type="ECO:0000313" key="2">
    <source>
        <dbReference type="EMBL" id="GHI74530.1"/>
    </source>
</evidence>
<organism evidence="2 3">
    <name type="scientific">Streptomyces spororaveus</name>
    <dbReference type="NCBI Taxonomy" id="284039"/>
    <lineage>
        <taxon>Bacteria</taxon>
        <taxon>Bacillati</taxon>
        <taxon>Actinomycetota</taxon>
        <taxon>Actinomycetes</taxon>
        <taxon>Kitasatosporales</taxon>
        <taxon>Streptomycetaceae</taxon>
        <taxon>Streptomyces</taxon>
    </lineage>
</organism>
<feature type="region of interest" description="Disordered" evidence="1">
    <location>
        <begin position="97"/>
        <end position="159"/>
    </location>
</feature>
<feature type="compositionally biased region" description="Low complexity" evidence="1">
    <location>
        <begin position="14"/>
        <end position="33"/>
    </location>
</feature>
<accession>A0ABQ3T2B5</accession>
<proteinExistence type="predicted"/>
<dbReference type="EMBL" id="BNED01000002">
    <property type="protein sequence ID" value="GHI74530.1"/>
    <property type="molecule type" value="Genomic_DNA"/>
</dbReference>
<feature type="compositionally biased region" description="Polar residues" evidence="1">
    <location>
        <begin position="113"/>
        <end position="159"/>
    </location>
</feature>
<dbReference type="Proteomes" id="UP000608522">
    <property type="component" value="Unassembled WGS sequence"/>
</dbReference>
<feature type="region of interest" description="Disordered" evidence="1">
    <location>
        <begin position="1"/>
        <end position="33"/>
    </location>
</feature>
<reference evidence="3" key="1">
    <citation type="submission" date="2023-07" db="EMBL/GenBank/DDBJ databases">
        <title>Whole genome shotgun sequence of Streptomyces spororaveus NBRC 15456.</title>
        <authorList>
            <person name="Komaki H."/>
            <person name="Tamura T."/>
        </authorList>
    </citation>
    <scope>NUCLEOTIDE SEQUENCE [LARGE SCALE GENOMIC DNA]</scope>
    <source>
        <strain evidence="3">NBRC 15456</strain>
    </source>
</reference>